<gene>
    <name evidence="1" type="ORF">MCOR_48594</name>
</gene>
<dbReference type="EMBL" id="CACVKT020008522">
    <property type="protein sequence ID" value="CAC5415945.1"/>
    <property type="molecule type" value="Genomic_DNA"/>
</dbReference>
<keyword evidence="2" id="KW-1185">Reference proteome</keyword>
<evidence type="ECO:0000313" key="1">
    <source>
        <dbReference type="EMBL" id="CAC5415945.1"/>
    </source>
</evidence>
<proteinExistence type="predicted"/>
<dbReference type="OrthoDB" id="6158707at2759"/>
<name>A0A6J8E8X4_MYTCO</name>
<dbReference type="AlphaFoldDB" id="A0A6J8E8X4"/>
<accession>A0A6J8E8X4</accession>
<organism evidence="1 2">
    <name type="scientific">Mytilus coruscus</name>
    <name type="common">Sea mussel</name>
    <dbReference type="NCBI Taxonomy" id="42192"/>
    <lineage>
        <taxon>Eukaryota</taxon>
        <taxon>Metazoa</taxon>
        <taxon>Spiralia</taxon>
        <taxon>Lophotrochozoa</taxon>
        <taxon>Mollusca</taxon>
        <taxon>Bivalvia</taxon>
        <taxon>Autobranchia</taxon>
        <taxon>Pteriomorphia</taxon>
        <taxon>Mytilida</taxon>
        <taxon>Mytiloidea</taxon>
        <taxon>Mytilidae</taxon>
        <taxon>Mytilinae</taxon>
        <taxon>Mytilus</taxon>
    </lineage>
</organism>
<reference evidence="1 2" key="1">
    <citation type="submission" date="2020-06" db="EMBL/GenBank/DDBJ databases">
        <authorList>
            <person name="Li R."/>
            <person name="Bekaert M."/>
        </authorList>
    </citation>
    <scope>NUCLEOTIDE SEQUENCE [LARGE SCALE GENOMIC DNA]</scope>
    <source>
        <strain evidence="2">wild</strain>
    </source>
</reference>
<evidence type="ECO:0000313" key="2">
    <source>
        <dbReference type="Proteomes" id="UP000507470"/>
    </source>
</evidence>
<protein>
    <submittedName>
        <fullName evidence="1">Uncharacterized protein</fullName>
    </submittedName>
</protein>
<dbReference type="Proteomes" id="UP000507470">
    <property type="component" value="Unassembled WGS sequence"/>
</dbReference>
<sequence>MVEVIDELGNPFMEDSQDLLVLDTKDIAPTSVVDTIHQIETIGKTNIEPEWENASRNQIGTLSKCLEPLKTTTDDVPEVDVLVIDGAAIVNMLRPSTSRNQIGSLSKCLEPLTTTTGDVPEVDVLVIDGAAIVNMLRPSTSRTFDDYPDLVFCPYIKKHLETVTRVDVVWDAYIDNSLKAATRSKMVKGIRRRVQGQNKIPQNWQSFLRDDDNKKELFSFLSQQLA</sequence>